<feature type="compositionally biased region" description="Polar residues" evidence="1">
    <location>
        <begin position="79"/>
        <end position="88"/>
    </location>
</feature>
<evidence type="ECO:0000256" key="1">
    <source>
        <dbReference type="SAM" id="MobiDB-lite"/>
    </source>
</evidence>
<comment type="caution">
    <text evidence="2">The sequence shown here is derived from an EMBL/GenBank/DDBJ whole genome shotgun (WGS) entry which is preliminary data.</text>
</comment>
<feature type="region of interest" description="Disordered" evidence="1">
    <location>
        <begin position="20"/>
        <end position="151"/>
    </location>
</feature>
<gene>
    <name evidence="2" type="ORF">NDU88_004372</name>
</gene>
<dbReference type="EMBL" id="JANPWB010000012">
    <property type="protein sequence ID" value="KAJ1116153.1"/>
    <property type="molecule type" value="Genomic_DNA"/>
</dbReference>
<keyword evidence="3" id="KW-1185">Reference proteome</keyword>
<reference evidence="2" key="1">
    <citation type="journal article" date="2022" name="bioRxiv">
        <title>Sequencing and chromosome-scale assembly of the giantPleurodeles waltlgenome.</title>
        <authorList>
            <person name="Brown T."/>
            <person name="Elewa A."/>
            <person name="Iarovenko S."/>
            <person name="Subramanian E."/>
            <person name="Araus A.J."/>
            <person name="Petzold A."/>
            <person name="Susuki M."/>
            <person name="Suzuki K.-i.T."/>
            <person name="Hayashi T."/>
            <person name="Toyoda A."/>
            <person name="Oliveira C."/>
            <person name="Osipova E."/>
            <person name="Leigh N.D."/>
            <person name="Simon A."/>
            <person name="Yun M.H."/>
        </authorList>
    </citation>
    <scope>NUCLEOTIDE SEQUENCE</scope>
    <source>
        <strain evidence="2">20211129_DDA</strain>
        <tissue evidence="2">Liver</tissue>
    </source>
</reference>
<proteinExistence type="predicted"/>
<evidence type="ECO:0000313" key="3">
    <source>
        <dbReference type="Proteomes" id="UP001066276"/>
    </source>
</evidence>
<protein>
    <submittedName>
        <fullName evidence="2">Uncharacterized protein</fullName>
    </submittedName>
</protein>
<feature type="compositionally biased region" description="Basic and acidic residues" evidence="1">
    <location>
        <begin position="61"/>
        <end position="77"/>
    </location>
</feature>
<organism evidence="2 3">
    <name type="scientific">Pleurodeles waltl</name>
    <name type="common">Iberian ribbed newt</name>
    <dbReference type="NCBI Taxonomy" id="8319"/>
    <lineage>
        <taxon>Eukaryota</taxon>
        <taxon>Metazoa</taxon>
        <taxon>Chordata</taxon>
        <taxon>Craniata</taxon>
        <taxon>Vertebrata</taxon>
        <taxon>Euteleostomi</taxon>
        <taxon>Amphibia</taxon>
        <taxon>Batrachia</taxon>
        <taxon>Caudata</taxon>
        <taxon>Salamandroidea</taxon>
        <taxon>Salamandridae</taxon>
        <taxon>Pleurodelinae</taxon>
        <taxon>Pleurodeles</taxon>
    </lineage>
</organism>
<dbReference type="AlphaFoldDB" id="A0AAV7NJ76"/>
<accession>A0AAV7NJ76</accession>
<sequence length="151" mass="15924">MPFTSCDGLLQTADPPVVAAWNDSAAADPEGEGPSTNPLRLLGSKGQSQQLRALSGIKTRTATEKRSNVGEPEEPRTAARTTTGNPKRSQGAVDTEKDAGRSTGEPQNDTSGVGGAQLEFQQRFRRSMASPGACHSWEAEKKGCLEGNTQP</sequence>
<evidence type="ECO:0000313" key="2">
    <source>
        <dbReference type="EMBL" id="KAJ1116153.1"/>
    </source>
</evidence>
<dbReference type="Proteomes" id="UP001066276">
    <property type="component" value="Chromosome 8"/>
</dbReference>
<name>A0AAV7NJ76_PLEWA</name>